<accession>A0A562IGD9</accession>
<name>A0A562IGD9_MICOL</name>
<comment type="caution">
    <text evidence="1">The sequence shown here is derived from an EMBL/GenBank/DDBJ whole genome shotgun (WGS) entry which is preliminary data.</text>
</comment>
<keyword evidence="2" id="KW-1185">Reference proteome</keyword>
<evidence type="ECO:0008006" key="3">
    <source>
        <dbReference type="Google" id="ProtNLM"/>
    </source>
</evidence>
<reference evidence="1 2" key="1">
    <citation type="submission" date="2019-07" db="EMBL/GenBank/DDBJ databases">
        <title>R&amp;d 2014.</title>
        <authorList>
            <person name="Klenk H.-P."/>
        </authorList>
    </citation>
    <scope>NUCLEOTIDE SEQUENCE [LARGE SCALE GENOMIC DNA]</scope>
    <source>
        <strain evidence="1 2">DSM 43868</strain>
    </source>
</reference>
<sequence length="129" mass="13473">MTEPEGCLVTVCRDCCCGSAGKHPYVDHDAQLRRLRDALPAPHRVRVSTCLDLCAQSNLVVVQPNRAARRVGARPVWFGLVLDDAVVDDIADWVRAGGPGVVPLPAVLELSLVGTGIPAGGGSPDGSPV</sequence>
<gene>
    <name evidence="1" type="ORF">JD77_05102</name>
</gene>
<evidence type="ECO:0000313" key="2">
    <source>
        <dbReference type="Proteomes" id="UP000319825"/>
    </source>
</evidence>
<dbReference type="AlphaFoldDB" id="A0A562IGD9"/>
<dbReference type="Proteomes" id="UP000319825">
    <property type="component" value="Unassembled WGS sequence"/>
</dbReference>
<dbReference type="EMBL" id="VLKE01000001">
    <property type="protein sequence ID" value="TWH70081.1"/>
    <property type="molecule type" value="Genomic_DNA"/>
</dbReference>
<organism evidence="1 2">
    <name type="scientific">Micromonospora olivasterospora</name>
    <dbReference type="NCBI Taxonomy" id="1880"/>
    <lineage>
        <taxon>Bacteria</taxon>
        <taxon>Bacillati</taxon>
        <taxon>Actinomycetota</taxon>
        <taxon>Actinomycetes</taxon>
        <taxon>Micromonosporales</taxon>
        <taxon>Micromonosporaceae</taxon>
        <taxon>Micromonospora</taxon>
    </lineage>
</organism>
<protein>
    <recommendedName>
        <fullName evidence="3">(2Fe-2S) ferredoxin</fullName>
    </recommendedName>
</protein>
<proteinExistence type="predicted"/>
<evidence type="ECO:0000313" key="1">
    <source>
        <dbReference type="EMBL" id="TWH70081.1"/>
    </source>
</evidence>